<evidence type="ECO:0000313" key="1">
    <source>
        <dbReference type="EMBL" id="KAD6795699.1"/>
    </source>
</evidence>
<dbReference type="Proteomes" id="UP000326396">
    <property type="component" value="Linkage Group LG11"/>
</dbReference>
<accession>A0A5N6PS28</accession>
<proteinExistence type="predicted"/>
<dbReference type="OrthoDB" id="1729427at2759"/>
<comment type="caution">
    <text evidence="1">The sequence shown here is derived from an EMBL/GenBank/DDBJ whole genome shotgun (WGS) entry which is preliminary data.</text>
</comment>
<name>A0A5N6PS28_9ASTR</name>
<reference evidence="1 2" key="1">
    <citation type="submission" date="2019-05" db="EMBL/GenBank/DDBJ databases">
        <title>Mikania micrantha, genome provides insights into the molecular mechanism of rapid growth.</title>
        <authorList>
            <person name="Liu B."/>
        </authorList>
    </citation>
    <scope>NUCLEOTIDE SEQUENCE [LARGE SCALE GENOMIC DNA]</scope>
    <source>
        <strain evidence="1">NLD-2019</strain>
        <tissue evidence="1">Leaf</tissue>
    </source>
</reference>
<gene>
    <name evidence="1" type="ORF">E3N88_06595</name>
</gene>
<organism evidence="1 2">
    <name type="scientific">Mikania micrantha</name>
    <name type="common">bitter vine</name>
    <dbReference type="NCBI Taxonomy" id="192012"/>
    <lineage>
        <taxon>Eukaryota</taxon>
        <taxon>Viridiplantae</taxon>
        <taxon>Streptophyta</taxon>
        <taxon>Embryophyta</taxon>
        <taxon>Tracheophyta</taxon>
        <taxon>Spermatophyta</taxon>
        <taxon>Magnoliopsida</taxon>
        <taxon>eudicotyledons</taxon>
        <taxon>Gunneridae</taxon>
        <taxon>Pentapetalae</taxon>
        <taxon>asterids</taxon>
        <taxon>campanulids</taxon>
        <taxon>Asterales</taxon>
        <taxon>Asteraceae</taxon>
        <taxon>Asteroideae</taxon>
        <taxon>Heliantheae alliance</taxon>
        <taxon>Eupatorieae</taxon>
        <taxon>Mikania</taxon>
    </lineage>
</organism>
<dbReference type="EMBL" id="SZYD01000003">
    <property type="protein sequence ID" value="KAD6795699.1"/>
    <property type="molecule type" value="Genomic_DNA"/>
</dbReference>
<sequence length="77" mass="8827">MADKIVNETVAQMQSSLHPVHTVTSIKHKVRVLDGVKVSYSSWVKLFQLHARGYDVLHHIDRIRPLELGNRGDVVWN</sequence>
<protein>
    <submittedName>
        <fullName evidence="1">Uncharacterized protein</fullName>
    </submittedName>
</protein>
<evidence type="ECO:0000313" key="2">
    <source>
        <dbReference type="Proteomes" id="UP000326396"/>
    </source>
</evidence>
<keyword evidence="2" id="KW-1185">Reference proteome</keyword>
<dbReference type="AlphaFoldDB" id="A0A5N6PS28"/>